<dbReference type="PANTHER" id="PTHR21299">
    <property type="entry name" value="CYTIDYLATE KINASE/PANTOATE-BETA-ALANINE LIGASE"/>
    <property type="match status" value="1"/>
</dbReference>
<dbReference type="EMBL" id="PYAL01000009">
    <property type="protein sequence ID" value="RXN83776.1"/>
    <property type="molecule type" value="Genomic_DNA"/>
</dbReference>
<comment type="caution">
    <text evidence="10">The sequence shown here is derived from an EMBL/GenBank/DDBJ whole genome shotgun (WGS) entry which is preliminary data.</text>
</comment>
<evidence type="ECO:0000313" key="10">
    <source>
        <dbReference type="EMBL" id="RXN83776.1"/>
    </source>
</evidence>
<dbReference type="PANTHER" id="PTHR21299:SF2">
    <property type="entry name" value="CYTIDYLATE KINASE"/>
    <property type="match status" value="1"/>
</dbReference>
<proteinExistence type="inferred from homology"/>
<comment type="catalytic activity">
    <reaction evidence="7 8">
        <text>CMP + ATP = CDP + ADP</text>
        <dbReference type="Rhea" id="RHEA:11600"/>
        <dbReference type="ChEBI" id="CHEBI:30616"/>
        <dbReference type="ChEBI" id="CHEBI:58069"/>
        <dbReference type="ChEBI" id="CHEBI:60377"/>
        <dbReference type="ChEBI" id="CHEBI:456216"/>
        <dbReference type="EC" id="2.7.4.25"/>
    </reaction>
</comment>
<evidence type="ECO:0000313" key="11">
    <source>
        <dbReference type="Proteomes" id="UP000290849"/>
    </source>
</evidence>
<dbReference type="Gene3D" id="3.40.50.300">
    <property type="entry name" value="P-loop containing nucleotide triphosphate hydrolases"/>
    <property type="match status" value="1"/>
</dbReference>
<dbReference type="SUPFAM" id="SSF52540">
    <property type="entry name" value="P-loop containing nucleoside triphosphate hydrolases"/>
    <property type="match status" value="1"/>
</dbReference>
<keyword evidence="5 8" id="KW-0067">ATP-binding</keyword>
<feature type="domain" description="Cytidylate kinase" evidence="9">
    <location>
        <begin position="9"/>
        <end position="217"/>
    </location>
</feature>
<name>A0A4Q1HD19_9BURK</name>
<dbReference type="Proteomes" id="UP000290849">
    <property type="component" value="Unassembled WGS sequence"/>
</dbReference>
<evidence type="ECO:0000256" key="7">
    <source>
        <dbReference type="ARBA" id="ARBA00048478"/>
    </source>
</evidence>
<keyword evidence="11" id="KW-1185">Reference proteome</keyword>
<evidence type="ECO:0000256" key="5">
    <source>
        <dbReference type="ARBA" id="ARBA00022840"/>
    </source>
</evidence>
<organism evidence="10 11">
    <name type="scientific">Achromobacter aloeverae</name>
    <dbReference type="NCBI Taxonomy" id="1750518"/>
    <lineage>
        <taxon>Bacteria</taxon>
        <taxon>Pseudomonadati</taxon>
        <taxon>Pseudomonadota</taxon>
        <taxon>Betaproteobacteria</taxon>
        <taxon>Burkholderiales</taxon>
        <taxon>Alcaligenaceae</taxon>
        <taxon>Achromobacter</taxon>
    </lineage>
</organism>
<evidence type="ECO:0000256" key="6">
    <source>
        <dbReference type="ARBA" id="ARBA00047615"/>
    </source>
</evidence>
<dbReference type="RefSeq" id="WP_129153888.1">
    <property type="nucleotide sequence ID" value="NZ_JBHSDO010000015.1"/>
</dbReference>
<evidence type="ECO:0000256" key="8">
    <source>
        <dbReference type="HAMAP-Rule" id="MF_00238"/>
    </source>
</evidence>
<dbReference type="InterPro" id="IPR003136">
    <property type="entry name" value="Cytidylate_kin"/>
</dbReference>
<reference evidence="10 11" key="1">
    <citation type="journal article" date="2017" name="Int. J. Syst. Evol. Microbiol.">
        <title>Achromobacter aloeverae sp. nov., isolated from the root of Aloe vera (L.) Burm.f.</title>
        <authorList>
            <person name="Kuncharoen N."/>
            <person name="Muramatsu Y."/>
            <person name="Shibata C."/>
            <person name="Kamakura Y."/>
            <person name="Nakagawa Y."/>
            <person name="Tanasupawat S."/>
        </authorList>
    </citation>
    <scope>NUCLEOTIDE SEQUENCE [LARGE SCALE GENOMIC DNA]</scope>
    <source>
        <strain evidence="10 11">AVA-1</strain>
    </source>
</reference>
<dbReference type="GO" id="GO:0015949">
    <property type="term" value="P:nucleobase-containing small molecule interconversion"/>
    <property type="evidence" value="ECO:0007669"/>
    <property type="project" value="TreeGrafter"/>
</dbReference>
<dbReference type="GO" id="GO:0006220">
    <property type="term" value="P:pyrimidine nucleotide metabolic process"/>
    <property type="evidence" value="ECO:0007669"/>
    <property type="project" value="UniProtKB-UniRule"/>
</dbReference>
<evidence type="ECO:0000256" key="3">
    <source>
        <dbReference type="ARBA" id="ARBA00022741"/>
    </source>
</evidence>
<keyword evidence="3 8" id="KW-0547">Nucleotide-binding</keyword>
<dbReference type="GO" id="GO:0036430">
    <property type="term" value="F:CMP kinase activity"/>
    <property type="evidence" value="ECO:0007669"/>
    <property type="project" value="RHEA"/>
</dbReference>
<dbReference type="InterPro" id="IPR011994">
    <property type="entry name" value="Cytidylate_kinase_dom"/>
</dbReference>
<dbReference type="EC" id="2.7.4.25" evidence="8"/>
<dbReference type="InterPro" id="IPR027417">
    <property type="entry name" value="P-loop_NTPase"/>
</dbReference>
<feature type="binding site" evidence="8">
    <location>
        <begin position="13"/>
        <end position="21"/>
    </location>
    <ligand>
        <name>ATP</name>
        <dbReference type="ChEBI" id="CHEBI:30616"/>
    </ligand>
</feature>
<evidence type="ECO:0000256" key="1">
    <source>
        <dbReference type="ARBA" id="ARBA00009427"/>
    </source>
</evidence>
<dbReference type="HAMAP" id="MF_00238">
    <property type="entry name" value="Cytidyl_kinase_type1"/>
    <property type="match status" value="1"/>
</dbReference>
<dbReference type="GO" id="GO:0005524">
    <property type="term" value="F:ATP binding"/>
    <property type="evidence" value="ECO:0007669"/>
    <property type="project" value="UniProtKB-UniRule"/>
</dbReference>
<keyword evidence="8" id="KW-0963">Cytoplasm</keyword>
<comment type="catalytic activity">
    <reaction evidence="6 8">
        <text>dCMP + ATP = dCDP + ADP</text>
        <dbReference type="Rhea" id="RHEA:25094"/>
        <dbReference type="ChEBI" id="CHEBI:30616"/>
        <dbReference type="ChEBI" id="CHEBI:57566"/>
        <dbReference type="ChEBI" id="CHEBI:58593"/>
        <dbReference type="ChEBI" id="CHEBI:456216"/>
        <dbReference type="EC" id="2.7.4.25"/>
    </reaction>
</comment>
<dbReference type="Pfam" id="PF02224">
    <property type="entry name" value="Cytidylate_kin"/>
    <property type="match status" value="1"/>
</dbReference>
<accession>A0A4Q1HD19</accession>
<evidence type="ECO:0000256" key="2">
    <source>
        <dbReference type="ARBA" id="ARBA00022679"/>
    </source>
</evidence>
<dbReference type="GO" id="GO:0036431">
    <property type="term" value="F:dCMP kinase activity"/>
    <property type="evidence" value="ECO:0007669"/>
    <property type="project" value="InterPro"/>
</dbReference>
<dbReference type="AlphaFoldDB" id="A0A4Q1HD19"/>
<dbReference type="CDD" id="cd02020">
    <property type="entry name" value="CMPK"/>
    <property type="match status" value="1"/>
</dbReference>
<evidence type="ECO:0000256" key="4">
    <source>
        <dbReference type="ARBA" id="ARBA00022777"/>
    </source>
</evidence>
<comment type="subcellular location">
    <subcellularLocation>
        <location evidence="8">Cytoplasm</location>
    </subcellularLocation>
</comment>
<keyword evidence="2 8" id="KW-0808">Transferase</keyword>
<dbReference type="NCBIfam" id="TIGR00017">
    <property type="entry name" value="cmk"/>
    <property type="match status" value="1"/>
</dbReference>
<gene>
    <name evidence="8" type="primary">cmk</name>
    <name evidence="10" type="ORF">C7R54_26270</name>
</gene>
<keyword evidence="4 8" id="KW-0418">Kinase</keyword>
<dbReference type="OrthoDB" id="9807434at2"/>
<protein>
    <recommendedName>
        <fullName evidence="8">Cytidylate kinase</fullName>
        <shortName evidence="8">CK</shortName>
        <ecNumber evidence="8">2.7.4.25</ecNumber>
    </recommendedName>
    <alternativeName>
        <fullName evidence="8">Cytidine monophosphate kinase</fullName>
        <shortName evidence="8">CMP kinase</shortName>
    </alternativeName>
</protein>
<sequence>MNDGLVPVITIDGPTASGKGTVAHGVARRLGFAVLDSGALYRLTALASLRRGIVATDEQAVAAVAEALDVRFDGGHIYLEGHEAGHDIRQEQVGNFASQVAAFGSVRQALLARQRAFRRPPGLVADGRDMGTVVFPDAVLKVFLVADVNARAERRRKQLMEKGISAKLQDLLRDMRERDARDTQRAVAPLAPAADAHTLDSSRMTAQETVQAIMELWQAKAKAEA</sequence>
<evidence type="ECO:0000259" key="9">
    <source>
        <dbReference type="Pfam" id="PF02224"/>
    </source>
</evidence>
<dbReference type="GO" id="GO:0005829">
    <property type="term" value="C:cytosol"/>
    <property type="evidence" value="ECO:0007669"/>
    <property type="project" value="TreeGrafter"/>
</dbReference>
<comment type="similarity">
    <text evidence="1 8">Belongs to the cytidylate kinase family. Type 1 subfamily.</text>
</comment>